<name>A0ABW0LV06_9BACL</name>
<keyword evidence="2" id="KW-1185">Reference proteome</keyword>
<sequence length="117" mass="12744">MFDVKPEINALLSAIPGVTVSDAFPTAKAKMPHISFYELSNGDPLTIAAGPLSDISVQIDVWHNRSTGLIASEVDARMNSIGFRRQMSADLPDPSGLKRKTMRYRGVVDVRSGRVSQ</sequence>
<protein>
    <recommendedName>
        <fullName evidence="3">DUF3168 domain-containing protein</fullName>
    </recommendedName>
</protein>
<evidence type="ECO:0008006" key="3">
    <source>
        <dbReference type="Google" id="ProtNLM"/>
    </source>
</evidence>
<proteinExistence type="predicted"/>
<gene>
    <name evidence="1" type="ORF">ACFPPD_06750</name>
</gene>
<organism evidence="1 2">
    <name type="scientific">Cohnella suwonensis</name>
    <dbReference type="NCBI Taxonomy" id="696072"/>
    <lineage>
        <taxon>Bacteria</taxon>
        <taxon>Bacillati</taxon>
        <taxon>Bacillota</taxon>
        <taxon>Bacilli</taxon>
        <taxon>Bacillales</taxon>
        <taxon>Paenibacillaceae</taxon>
        <taxon>Cohnella</taxon>
    </lineage>
</organism>
<evidence type="ECO:0000313" key="2">
    <source>
        <dbReference type="Proteomes" id="UP001596105"/>
    </source>
</evidence>
<dbReference type="Proteomes" id="UP001596105">
    <property type="component" value="Unassembled WGS sequence"/>
</dbReference>
<dbReference type="EMBL" id="JBHSMH010000011">
    <property type="protein sequence ID" value="MFC5468413.1"/>
    <property type="molecule type" value="Genomic_DNA"/>
</dbReference>
<evidence type="ECO:0000313" key="1">
    <source>
        <dbReference type="EMBL" id="MFC5468413.1"/>
    </source>
</evidence>
<comment type="caution">
    <text evidence="1">The sequence shown here is derived from an EMBL/GenBank/DDBJ whole genome shotgun (WGS) entry which is preliminary data.</text>
</comment>
<reference evidence="2" key="1">
    <citation type="journal article" date="2019" name="Int. J. Syst. Evol. Microbiol.">
        <title>The Global Catalogue of Microorganisms (GCM) 10K type strain sequencing project: providing services to taxonomists for standard genome sequencing and annotation.</title>
        <authorList>
            <consortium name="The Broad Institute Genomics Platform"/>
            <consortium name="The Broad Institute Genome Sequencing Center for Infectious Disease"/>
            <person name="Wu L."/>
            <person name="Ma J."/>
        </authorList>
    </citation>
    <scope>NUCLEOTIDE SEQUENCE [LARGE SCALE GENOMIC DNA]</scope>
    <source>
        <strain evidence="2">CCUG 57113</strain>
    </source>
</reference>
<accession>A0ABW0LV06</accession>
<dbReference type="RefSeq" id="WP_209748607.1">
    <property type="nucleotide sequence ID" value="NZ_JBHSMH010000011.1"/>
</dbReference>